<evidence type="ECO:0000313" key="3">
    <source>
        <dbReference type="Proteomes" id="UP000215914"/>
    </source>
</evidence>
<name>A0A251VF14_HELAN</name>
<feature type="transmembrane region" description="Helical" evidence="1">
    <location>
        <begin position="42"/>
        <end position="61"/>
    </location>
</feature>
<proteinExistence type="predicted"/>
<keyword evidence="1" id="KW-1133">Transmembrane helix</keyword>
<evidence type="ECO:0000313" key="2">
    <source>
        <dbReference type="EMBL" id="OTG34014.1"/>
    </source>
</evidence>
<keyword evidence="1" id="KW-0472">Membrane</keyword>
<dbReference type="InParanoid" id="A0A251VF14"/>
<evidence type="ECO:0000256" key="1">
    <source>
        <dbReference type="SAM" id="Phobius"/>
    </source>
</evidence>
<organism evidence="2 3">
    <name type="scientific">Helianthus annuus</name>
    <name type="common">Common sunflower</name>
    <dbReference type="NCBI Taxonomy" id="4232"/>
    <lineage>
        <taxon>Eukaryota</taxon>
        <taxon>Viridiplantae</taxon>
        <taxon>Streptophyta</taxon>
        <taxon>Embryophyta</taxon>
        <taxon>Tracheophyta</taxon>
        <taxon>Spermatophyta</taxon>
        <taxon>Magnoliopsida</taxon>
        <taxon>eudicotyledons</taxon>
        <taxon>Gunneridae</taxon>
        <taxon>Pentapetalae</taxon>
        <taxon>asterids</taxon>
        <taxon>campanulids</taxon>
        <taxon>Asterales</taxon>
        <taxon>Asteraceae</taxon>
        <taxon>Asteroideae</taxon>
        <taxon>Heliantheae alliance</taxon>
        <taxon>Heliantheae</taxon>
        <taxon>Helianthus</taxon>
    </lineage>
</organism>
<dbReference type="AlphaFoldDB" id="A0A251VF14"/>
<keyword evidence="3" id="KW-1185">Reference proteome</keyword>
<dbReference type="Proteomes" id="UP000215914">
    <property type="component" value="Chromosome 2"/>
</dbReference>
<protein>
    <submittedName>
        <fullName evidence="2">Uncharacterized protein</fullName>
    </submittedName>
</protein>
<accession>A0A251VF14</accession>
<dbReference type="EMBL" id="CM007891">
    <property type="protein sequence ID" value="OTG34014.1"/>
    <property type="molecule type" value="Genomic_DNA"/>
</dbReference>
<sequence length="94" mass="10889">MTKLTLILTKLRTPGLLRNEDDAASWSSSRFFGKLKMDSRMLYFRCYFNVLVVYDCFFVFLDGLSCSKLDCLDIILRLTRVGCGFMSKICCLLF</sequence>
<reference evidence="3" key="1">
    <citation type="journal article" date="2017" name="Nature">
        <title>The sunflower genome provides insights into oil metabolism, flowering and Asterid evolution.</title>
        <authorList>
            <person name="Badouin H."/>
            <person name="Gouzy J."/>
            <person name="Grassa C.J."/>
            <person name="Murat F."/>
            <person name="Staton S.E."/>
            <person name="Cottret L."/>
            <person name="Lelandais-Briere C."/>
            <person name="Owens G.L."/>
            <person name="Carrere S."/>
            <person name="Mayjonade B."/>
            <person name="Legrand L."/>
            <person name="Gill N."/>
            <person name="Kane N.C."/>
            <person name="Bowers J.E."/>
            <person name="Hubner S."/>
            <person name="Bellec A."/>
            <person name="Berard A."/>
            <person name="Berges H."/>
            <person name="Blanchet N."/>
            <person name="Boniface M.C."/>
            <person name="Brunel D."/>
            <person name="Catrice O."/>
            <person name="Chaidir N."/>
            <person name="Claudel C."/>
            <person name="Donnadieu C."/>
            <person name="Faraut T."/>
            <person name="Fievet G."/>
            <person name="Helmstetter N."/>
            <person name="King M."/>
            <person name="Knapp S.J."/>
            <person name="Lai Z."/>
            <person name="Le Paslier M.C."/>
            <person name="Lippi Y."/>
            <person name="Lorenzon L."/>
            <person name="Mandel J.R."/>
            <person name="Marage G."/>
            <person name="Marchand G."/>
            <person name="Marquand E."/>
            <person name="Bret-Mestries E."/>
            <person name="Morien E."/>
            <person name="Nambeesan S."/>
            <person name="Nguyen T."/>
            <person name="Pegot-Espagnet P."/>
            <person name="Pouilly N."/>
            <person name="Raftis F."/>
            <person name="Sallet E."/>
            <person name="Schiex T."/>
            <person name="Thomas J."/>
            <person name="Vandecasteele C."/>
            <person name="Vares D."/>
            <person name="Vear F."/>
            <person name="Vautrin S."/>
            <person name="Crespi M."/>
            <person name="Mangin B."/>
            <person name="Burke J.M."/>
            <person name="Salse J."/>
            <person name="Munos S."/>
            <person name="Vincourt P."/>
            <person name="Rieseberg L.H."/>
            <person name="Langlade N.B."/>
        </authorList>
    </citation>
    <scope>NUCLEOTIDE SEQUENCE [LARGE SCALE GENOMIC DNA]</scope>
    <source>
        <strain evidence="3">cv. SF193</strain>
    </source>
</reference>
<gene>
    <name evidence="2" type="ORF">HannXRQ_Chr02g0040981</name>
</gene>
<keyword evidence="1" id="KW-0812">Transmembrane</keyword>